<dbReference type="InterPro" id="IPR045621">
    <property type="entry name" value="BPD_transp_1_N"/>
</dbReference>
<dbReference type="SUPFAM" id="SSF161098">
    <property type="entry name" value="MetI-like"/>
    <property type="match status" value="1"/>
</dbReference>
<evidence type="ECO:0000256" key="6">
    <source>
        <dbReference type="ARBA" id="ARBA00023136"/>
    </source>
</evidence>
<evidence type="ECO:0000256" key="5">
    <source>
        <dbReference type="ARBA" id="ARBA00022989"/>
    </source>
</evidence>
<protein>
    <submittedName>
        <fullName evidence="9">Peptide/nickel transport system permease protein</fullName>
    </submittedName>
</protein>
<feature type="transmembrane region" description="Helical" evidence="7">
    <location>
        <begin position="114"/>
        <end position="140"/>
    </location>
</feature>
<keyword evidence="10" id="KW-1185">Reference proteome</keyword>
<dbReference type="EMBL" id="QRDW01000003">
    <property type="protein sequence ID" value="RED51337.1"/>
    <property type="molecule type" value="Genomic_DNA"/>
</dbReference>
<evidence type="ECO:0000256" key="2">
    <source>
        <dbReference type="ARBA" id="ARBA00022448"/>
    </source>
</evidence>
<proteinExistence type="inferred from homology"/>
<sequence>MFGYIVHRLFVMIPTLLVISALVFIIIQLPPGDYLTTMINELRAQGEAGQDKIAFLRKEYGLDQPMVVQYLTWVGLWPTEVNGEYVFNGMLQGYFGYSFAEDKPVADVIGERMFLTFVLNFFTILFIYIVAFPIGVYSAVRQYSVGDYGLTFIGYLGLATPNFLLALILLYVAKSQFGVDVGGLMDEEYIGQPWSIGKAVSVLEHLIVPVIVIGTSGTAAMIRRLRANLLDELHKQYVITAKAKGLPPGKALRKYPLRMSLNPFIADIGNLIPDVVSGSAIVSVVLGLPTTGPMLLNSLINQDIYLAGSFLMFVAFLTVVGMLVSDLALALLDPRIRLGAEASK</sequence>
<gene>
    <name evidence="9" type="ORF">DFP90_103137</name>
</gene>
<keyword evidence="6 7" id="KW-0472">Membrane</keyword>
<dbReference type="OrthoDB" id="7834831at2"/>
<feature type="transmembrane region" description="Helical" evidence="7">
    <location>
        <begin position="306"/>
        <end position="332"/>
    </location>
</feature>
<keyword evidence="3" id="KW-1003">Cell membrane</keyword>
<comment type="subcellular location">
    <subcellularLocation>
        <location evidence="1 7">Cell membrane</location>
        <topology evidence="1 7">Multi-pass membrane protein</topology>
    </subcellularLocation>
</comment>
<keyword evidence="4 7" id="KW-0812">Transmembrane</keyword>
<feature type="domain" description="ABC transmembrane type-1" evidence="8">
    <location>
        <begin position="113"/>
        <end position="323"/>
    </location>
</feature>
<keyword evidence="5 7" id="KW-1133">Transmembrane helix</keyword>
<dbReference type="Pfam" id="PF00528">
    <property type="entry name" value="BPD_transp_1"/>
    <property type="match status" value="1"/>
</dbReference>
<dbReference type="InterPro" id="IPR000515">
    <property type="entry name" value="MetI-like"/>
</dbReference>
<dbReference type="AlphaFoldDB" id="A0A3D9HPC4"/>
<evidence type="ECO:0000256" key="3">
    <source>
        <dbReference type="ARBA" id="ARBA00022475"/>
    </source>
</evidence>
<dbReference type="InterPro" id="IPR035906">
    <property type="entry name" value="MetI-like_sf"/>
</dbReference>
<feature type="transmembrane region" description="Helical" evidence="7">
    <location>
        <begin position="152"/>
        <end position="173"/>
    </location>
</feature>
<name>A0A3D9HPC4_9PROT</name>
<evidence type="ECO:0000256" key="4">
    <source>
        <dbReference type="ARBA" id="ARBA00022692"/>
    </source>
</evidence>
<dbReference type="Proteomes" id="UP000256845">
    <property type="component" value="Unassembled WGS sequence"/>
</dbReference>
<dbReference type="GO" id="GO:0055085">
    <property type="term" value="P:transmembrane transport"/>
    <property type="evidence" value="ECO:0007669"/>
    <property type="project" value="InterPro"/>
</dbReference>
<evidence type="ECO:0000256" key="1">
    <source>
        <dbReference type="ARBA" id="ARBA00004651"/>
    </source>
</evidence>
<evidence type="ECO:0000256" key="7">
    <source>
        <dbReference type="RuleBase" id="RU363032"/>
    </source>
</evidence>
<comment type="caution">
    <text evidence="9">The sequence shown here is derived from an EMBL/GenBank/DDBJ whole genome shotgun (WGS) entry which is preliminary data.</text>
</comment>
<dbReference type="Pfam" id="PF19300">
    <property type="entry name" value="BPD_transp_1_N"/>
    <property type="match status" value="1"/>
</dbReference>
<dbReference type="PROSITE" id="PS50928">
    <property type="entry name" value="ABC_TM1"/>
    <property type="match status" value="1"/>
</dbReference>
<evidence type="ECO:0000313" key="9">
    <source>
        <dbReference type="EMBL" id="RED51337.1"/>
    </source>
</evidence>
<dbReference type="Gene3D" id="1.10.3720.10">
    <property type="entry name" value="MetI-like"/>
    <property type="match status" value="1"/>
</dbReference>
<comment type="similarity">
    <text evidence="7">Belongs to the binding-protein-dependent transport system permease family.</text>
</comment>
<dbReference type="GO" id="GO:0005886">
    <property type="term" value="C:plasma membrane"/>
    <property type="evidence" value="ECO:0007669"/>
    <property type="project" value="UniProtKB-SubCell"/>
</dbReference>
<dbReference type="PANTHER" id="PTHR30465">
    <property type="entry name" value="INNER MEMBRANE ABC TRANSPORTER"/>
    <property type="match status" value="1"/>
</dbReference>
<dbReference type="RefSeq" id="WP_115936235.1">
    <property type="nucleotide sequence ID" value="NZ_QRDW01000003.1"/>
</dbReference>
<evidence type="ECO:0000313" key="10">
    <source>
        <dbReference type="Proteomes" id="UP000256845"/>
    </source>
</evidence>
<feature type="transmembrane region" description="Helical" evidence="7">
    <location>
        <begin position="9"/>
        <end position="29"/>
    </location>
</feature>
<dbReference type="PANTHER" id="PTHR30465:SF43">
    <property type="entry name" value="OLIGOPEPTIDE ABC TRANSPORTER, PERMEASE PROTEIN"/>
    <property type="match status" value="1"/>
</dbReference>
<reference evidence="9 10" key="1">
    <citation type="submission" date="2018-07" db="EMBL/GenBank/DDBJ databases">
        <title>Genomic Encyclopedia of Type Strains, Phase III (KMG-III): the genomes of soil and plant-associated and newly described type strains.</title>
        <authorList>
            <person name="Whitman W."/>
        </authorList>
    </citation>
    <scope>NUCLEOTIDE SEQUENCE [LARGE SCALE GENOMIC DNA]</scope>
    <source>
        <strain evidence="9 10">CECT 8488</strain>
    </source>
</reference>
<accession>A0A3D9HPC4</accession>
<organism evidence="9 10">
    <name type="scientific">Aestuariispira insulae</name>
    <dbReference type="NCBI Taxonomy" id="1461337"/>
    <lineage>
        <taxon>Bacteria</taxon>
        <taxon>Pseudomonadati</taxon>
        <taxon>Pseudomonadota</taxon>
        <taxon>Alphaproteobacteria</taxon>
        <taxon>Rhodospirillales</taxon>
        <taxon>Kiloniellaceae</taxon>
        <taxon>Aestuariispira</taxon>
    </lineage>
</organism>
<feature type="transmembrane region" description="Helical" evidence="7">
    <location>
        <begin position="264"/>
        <end position="286"/>
    </location>
</feature>
<evidence type="ECO:0000259" key="8">
    <source>
        <dbReference type="PROSITE" id="PS50928"/>
    </source>
</evidence>
<keyword evidence="2 7" id="KW-0813">Transport</keyword>